<dbReference type="EMBL" id="QXIS01000001">
    <property type="protein sequence ID" value="RIE06967.1"/>
    <property type="molecule type" value="Genomic_DNA"/>
</dbReference>
<comment type="caution">
    <text evidence="4">The sequence shown here is derived from an EMBL/GenBank/DDBJ whole genome shotgun (WGS) entry which is preliminary data.</text>
</comment>
<dbReference type="Pfam" id="PF01523">
    <property type="entry name" value="PmbA_TldD_1st"/>
    <property type="match status" value="1"/>
</dbReference>
<sequence>MSTIVAKESRCRWHMCRMAHRLPGSATFRWGCFMSKEQLHGLMRDALRASDADQTEIVTMTSNSALTWYAENIIHQNVAEHTAQVQVRAVVGKKVGSASTTDCSPEGLALIVRQASQAARLMPDDPGFPGLPSPQPITAGRVDGWVAATAASQPGERVLAVKKVIERAEHEGLRAAGTYQVQNSELAVVSSMGVAAYQQYTVAALKAVVMGDDSSGYSLMSSADVANIDPEATGERAVRTAVETRHPAEVGPGAFEVVLSPFAVEELMGMLAYLALSARSVEQHTCFLEGHEGEQIASPIVSLYDDGLDPAGMPVPFDFEGMPKRHVDFLTEGKGGNVVYDSYYAAKMDRATTGHSLQQPNDIGPYPLNIFMGAGDSSETDMVSHVERGIYVTRFWYGNPVEPRGAVVTGTTRDGTYLIENGHKTHGIRNLRFTQGLVDMFAHTIEISRNRAVLASSFGIGAMVLPSIRAEGFQFTGVTR</sequence>
<dbReference type="PANTHER" id="PTHR43666">
    <property type="entry name" value="TLDD PROTEIN"/>
    <property type="match status" value="1"/>
</dbReference>
<feature type="domain" description="Metalloprotease TldD/E C-terminal" evidence="3">
    <location>
        <begin position="253"/>
        <end position="477"/>
    </location>
</feature>
<keyword evidence="5" id="KW-1185">Reference proteome</keyword>
<evidence type="ECO:0000259" key="2">
    <source>
        <dbReference type="Pfam" id="PF01523"/>
    </source>
</evidence>
<accession>A0A398D3V3</accession>
<evidence type="ECO:0000313" key="4">
    <source>
        <dbReference type="EMBL" id="RIE06967.1"/>
    </source>
</evidence>
<dbReference type="InterPro" id="IPR035068">
    <property type="entry name" value="TldD/PmbA_N"/>
</dbReference>
<dbReference type="InterPro" id="IPR045569">
    <property type="entry name" value="Metalloprtase-TldD/E_C"/>
</dbReference>
<dbReference type="Proteomes" id="UP000266328">
    <property type="component" value="Unassembled WGS sequence"/>
</dbReference>
<proteinExistence type="inferred from homology"/>
<dbReference type="SUPFAM" id="SSF111283">
    <property type="entry name" value="Putative modulator of DNA gyrase, PmbA/TldD"/>
    <property type="match status" value="1"/>
</dbReference>
<evidence type="ECO:0000259" key="3">
    <source>
        <dbReference type="Pfam" id="PF19289"/>
    </source>
</evidence>
<reference evidence="4 5" key="1">
    <citation type="submission" date="2018-09" db="EMBL/GenBank/DDBJ databases">
        <title>Discovery and Ecogenomic Context for Candidatus Cryosericales, a Global Caldiserica Order Active in Thawing Permafrost.</title>
        <authorList>
            <person name="Martinez M.A."/>
            <person name="Woodcroft B.J."/>
            <person name="Ignacio Espinoza J.C."/>
            <person name="Zayed A."/>
            <person name="Singleton C.M."/>
            <person name="Boyd J."/>
            <person name="Li Y.-F."/>
            <person name="Purvine S."/>
            <person name="Maughan H."/>
            <person name="Hodgkins S.B."/>
            <person name="Anderson D."/>
            <person name="Sederholm M."/>
            <person name="Temperton B."/>
            <person name="Saleska S.R."/>
            <person name="Tyson G.W."/>
            <person name="Rich V.I."/>
        </authorList>
    </citation>
    <scope>NUCLEOTIDE SEQUENCE [LARGE SCALE GENOMIC DNA]</scope>
    <source>
        <strain evidence="4 5">SMC7</strain>
    </source>
</reference>
<feature type="domain" description="Metalloprotease TldD/E N-terminal" evidence="2">
    <location>
        <begin position="69"/>
        <end position="119"/>
    </location>
</feature>
<dbReference type="InterPro" id="IPR002510">
    <property type="entry name" value="Metalloprtase-TldD/E_N"/>
</dbReference>
<evidence type="ECO:0000313" key="5">
    <source>
        <dbReference type="Proteomes" id="UP000266328"/>
    </source>
</evidence>
<dbReference type="GO" id="GO:0006508">
    <property type="term" value="P:proteolysis"/>
    <property type="evidence" value="ECO:0007669"/>
    <property type="project" value="InterPro"/>
</dbReference>
<dbReference type="GO" id="GO:0008237">
    <property type="term" value="F:metallopeptidase activity"/>
    <property type="evidence" value="ECO:0007669"/>
    <property type="project" value="InterPro"/>
</dbReference>
<organism evidence="4 5">
    <name type="scientific">Candidatus Cryosericum terrychapinii</name>
    <dbReference type="NCBI Taxonomy" id="2290919"/>
    <lineage>
        <taxon>Bacteria</taxon>
        <taxon>Pseudomonadati</taxon>
        <taxon>Caldisericota/Cryosericota group</taxon>
        <taxon>Candidatus Cryosericota</taxon>
        <taxon>Candidatus Cryosericia</taxon>
        <taxon>Candidatus Cryosericales</taxon>
        <taxon>Candidatus Cryosericaceae</taxon>
        <taxon>Candidatus Cryosericum</taxon>
    </lineage>
</organism>
<dbReference type="InterPro" id="IPR036059">
    <property type="entry name" value="TldD/PmbA_sf"/>
</dbReference>
<name>A0A398D3V3_9BACT</name>
<evidence type="ECO:0000256" key="1">
    <source>
        <dbReference type="ARBA" id="ARBA00005836"/>
    </source>
</evidence>
<comment type="similarity">
    <text evidence="1">Belongs to the peptidase U62 family.</text>
</comment>
<protein>
    <submittedName>
        <fullName evidence="4">TldD/PmbA family protein</fullName>
    </submittedName>
</protein>
<dbReference type="PANTHER" id="PTHR43666:SF1">
    <property type="entry name" value="CONSERVED PROTEIN"/>
    <property type="match status" value="1"/>
</dbReference>
<dbReference type="Pfam" id="PF19289">
    <property type="entry name" value="PmbA_TldD_3rd"/>
    <property type="match status" value="1"/>
</dbReference>
<gene>
    <name evidence="4" type="ORF">SMC7_00330</name>
</gene>
<dbReference type="Gene3D" id="3.30.2290.10">
    <property type="entry name" value="PmbA/TldD superfamily"/>
    <property type="match status" value="1"/>
</dbReference>
<dbReference type="AlphaFoldDB" id="A0A398D3V3"/>